<dbReference type="Gene3D" id="3.40.50.200">
    <property type="entry name" value="Peptidase S8/S53 domain"/>
    <property type="match status" value="2"/>
</dbReference>
<dbReference type="Pfam" id="PF00082">
    <property type="entry name" value="Peptidase_S8"/>
    <property type="match status" value="1"/>
</dbReference>
<sequence>MMVTKLLFPTQTHWTNVQGIIGADSSENPFNISGVAYSASLSAYRVFGCVGFVTDDVIVEALLLGVKDGQDILTLSLSGADGWTEATVSVVASRIAQSGTVVTAAAGNDGDIGSWYSSGPGNGIGVVSVASLDNTVTYLQSATVQGAQHAPIIYYNLFPMPVRKPIPIYATSNNTGVLDDACNPLPDNIPDLSQFLVVVRRGTCNILDKLTNIAAKGGQVAFVYDDGSGFSAIDVGNFTASLIQAADGEFFFELALTFRQLVKQFAAGASITVNLLRVPTIRDTTQIYRYSYGPTNDFFFKPAITAPGGNILSTLPVPLGSYGLDSGTSMATPFVAGSAALLLQMRGKSADFVRNIQTLLETTAVAVPADHSDDSLLQTLAQQGAGLLNVSNAAHTTTIVSPGELILNDTAHFHGEQQFTVHNAGSSEKTFNLSHIPAGTAITVAPGTIFPANGPLSLTNDFVTVALSETSFTLKADESKTITATFTPPEGLEPSTFPIISGFIRISPDGDAPLHVSYLGLAASLRDKQVLDTTDVFFGITLPALLNARGDVQEVPTNYTFNSDTADFPTVFFRLVFGTPILRLDLVDTSAKLEMKTGPSKRAATGEASFTFPRNISASFDDILTLGPLYEADYVPRNDDVPRGNPVLSLSLATPTFANGTVIPNGNYRILLRALRVTGDPEEDSDYESWLSPVIGVAVP</sequence>
<dbReference type="InterPro" id="IPR050131">
    <property type="entry name" value="Peptidase_S8_subtilisin-like"/>
</dbReference>
<dbReference type="PANTHER" id="PTHR43806">
    <property type="entry name" value="PEPTIDASE S8"/>
    <property type="match status" value="1"/>
</dbReference>
<comment type="caution">
    <text evidence="6">Lacks conserved residue(s) required for the propagation of feature annotation.</text>
</comment>
<organism evidence="9 10">
    <name type="scientific">Marasmius crinis-equi</name>
    <dbReference type="NCBI Taxonomy" id="585013"/>
    <lineage>
        <taxon>Eukaryota</taxon>
        <taxon>Fungi</taxon>
        <taxon>Dikarya</taxon>
        <taxon>Basidiomycota</taxon>
        <taxon>Agaricomycotina</taxon>
        <taxon>Agaricomycetes</taxon>
        <taxon>Agaricomycetidae</taxon>
        <taxon>Agaricales</taxon>
        <taxon>Marasmiineae</taxon>
        <taxon>Marasmiaceae</taxon>
        <taxon>Marasmius</taxon>
    </lineage>
</organism>
<evidence type="ECO:0000256" key="2">
    <source>
        <dbReference type="ARBA" id="ARBA00022670"/>
    </source>
</evidence>
<evidence type="ECO:0000259" key="8">
    <source>
        <dbReference type="Pfam" id="PF06280"/>
    </source>
</evidence>
<comment type="similarity">
    <text evidence="1 6">Belongs to the peptidase S8 family.</text>
</comment>
<keyword evidence="4" id="KW-0378">Hydrolase</keyword>
<keyword evidence="2" id="KW-0645">Protease</keyword>
<dbReference type="PANTHER" id="PTHR43806:SF66">
    <property type="entry name" value="SERIN ENDOPEPTIDASE"/>
    <property type="match status" value="1"/>
</dbReference>
<dbReference type="InterPro" id="IPR000209">
    <property type="entry name" value="Peptidase_S8/S53_dom"/>
</dbReference>
<dbReference type="PROSITE" id="PS51892">
    <property type="entry name" value="SUBTILASE"/>
    <property type="match status" value="1"/>
</dbReference>
<evidence type="ECO:0000256" key="4">
    <source>
        <dbReference type="ARBA" id="ARBA00022801"/>
    </source>
</evidence>
<protein>
    <submittedName>
        <fullName evidence="9">Uncharacterized protein</fullName>
    </submittedName>
</protein>
<dbReference type="InterPro" id="IPR023828">
    <property type="entry name" value="Peptidase_S8_Ser-AS"/>
</dbReference>
<dbReference type="EMBL" id="JBAHYK010000595">
    <property type="protein sequence ID" value="KAL0572699.1"/>
    <property type="molecule type" value="Genomic_DNA"/>
</dbReference>
<keyword evidence="5" id="KW-0720">Serine protease</keyword>
<evidence type="ECO:0000256" key="1">
    <source>
        <dbReference type="ARBA" id="ARBA00011073"/>
    </source>
</evidence>
<keyword evidence="10" id="KW-1185">Reference proteome</keyword>
<feature type="domain" description="C5a peptidase/Subtilisin-like protease SBT2-like Fn3-like" evidence="8">
    <location>
        <begin position="407"/>
        <end position="518"/>
    </location>
</feature>
<dbReference type="PROSITE" id="PS00138">
    <property type="entry name" value="SUBTILASE_SER"/>
    <property type="match status" value="1"/>
</dbReference>
<feature type="domain" description="Peptidase S8/S53" evidence="7">
    <location>
        <begin position="11"/>
        <end position="372"/>
    </location>
</feature>
<dbReference type="SUPFAM" id="SSF52743">
    <property type="entry name" value="Subtilisin-like"/>
    <property type="match status" value="1"/>
</dbReference>
<dbReference type="Gene3D" id="3.50.30.30">
    <property type="match status" value="1"/>
</dbReference>
<dbReference type="InterPro" id="IPR036852">
    <property type="entry name" value="Peptidase_S8/S53_dom_sf"/>
</dbReference>
<keyword evidence="3" id="KW-0732">Signal</keyword>
<evidence type="ECO:0000256" key="6">
    <source>
        <dbReference type="PROSITE-ProRule" id="PRU01240"/>
    </source>
</evidence>
<evidence type="ECO:0000256" key="5">
    <source>
        <dbReference type="ARBA" id="ARBA00022825"/>
    </source>
</evidence>
<evidence type="ECO:0000259" key="7">
    <source>
        <dbReference type="Pfam" id="PF00082"/>
    </source>
</evidence>
<dbReference type="Proteomes" id="UP001465976">
    <property type="component" value="Unassembled WGS sequence"/>
</dbReference>
<gene>
    <name evidence="9" type="ORF">V5O48_009273</name>
</gene>
<comment type="caution">
    <text evidence="9">The sequence shown here is derived from an EMBL/GenBank/DDBJ whole genome shotgun (WGS) entry which is preliminary data.</text>
</comment>
<proteinExistence type="inferred from homology"/>
<name>A0ABR3FBT6_9AGAR</name>
<dbReference type="InterPro" id="IPR015500">
    <property type="entry name" value="Peptidase_S8_subtilisin-rel"/>
</dbReference>
<dbReference type="PRINTS" id="PR00723">
    <property type="entry name" value="SUBTILISIN"/>
</dbReference>
<reference evidence="9 10" key="1">
    <citation type="submission" date="2024-02" db="EMBL/GenBank/DDBJ databases">
        <title>A draft genome for the cacao thread blight pathogen Marasmius crinis-equi.</title>
        <authorList>
            <person name="Cohen S.P."/>
            <person name="Baruah I.K."/>
            <person name="Amoako-Attah I."/>
            <person name="Bukari Y."/>
            <person name="Meinhardt L.W."/>
            <person name="Bailey B.A."/>
        </authorList>
    </citation>
    <scope>NUCLEOTIDE SEQUENCE [LARGE SCALE GENOMIC DNA]</scope>
    <source>
        <strain evidence="9 10">GH-76</strain>
    </source>
</reference>
<dbReference type="Pfam" id="PF06280">
    <property type="entry name" value="fn3_5"/>
    <property type="match status" value="1"/>
</dbReference>
<evidence type="ECO:0000313" key="10">
    <source>
        <dbReference type="Proteomes" id="UP001465976"/>
    </source>
</evidence>
<evidence type="ECO:0000256" key="3">
    <source>
        <dbReference type="ARBA" id="ARBA00022729"/>
    </source>
</evidence>
<evidence type="ECO:0000313" key="9">
    <source>
        <dbReference type="EMBL" id="KAL0572699.1"/>
    </source>
</evidence>
<accession>A0ABR3FBT6</accession>
<dbReference type="InterPro" id="IPR010435">
    <property type="entry name" value="C5a/SBT2-like_Fn3"/>
</dbReference>